<organism evidence="1 2">
    <name type="scientific">Chryseobacterium mucoviscidosis</name>
    <dbReference type="NCBI Taxonomy" id="1945581"/>
    <lineage>
        <taxon>Bacteria</taxon>
        <taxon>Pseudomonadati</taxon>
        <taxon>Bacteroidota</taxon>
        <taxon>Flavobacteriia</taxon>
        <taxon>Flavobacteriales</taxon>
        <taxon>Weeksellaceae</taxon>
        <taxon>Chryseobacterium group</taxon>
        <taxon>Chryseobacterium</taxon>
    </lineage>
</organism>
<evidence type="ECO:0000313" key="2">
    <source>
        <dbReference type="Proteomes" id="UP000196355"/>
    </source>
</evidence>
<dbReference type="Proteomes" id="UP000196355">
    <property type="component" value="Unassembled WGS sequence"/>
</dbReference>
<dbReference type="EMBL" id="MVAG01000113">
    <property type="protein sequence ID" value="OVE57715.1"/>
    <property type="molecule type" value="Genomic_DNA"/>
</dbReference>
<protein>
    <submittedName>
        <fullName evidence="1">Uncharacterized protein</fullName>
    </submittedName>
</protein>
<name>A0A202C298_9FLAO</name>
<accession>A0A202C298</accession>
<reference evidence="2" key="1">
    <citation type="submission" date="2017-02" db="EMBL/GenBank/DDBJ databases">
        <authorList>
            <person name="Tetz G."/>
            <person name="Tetz V."/>
        </authorList>
    </citation>
    <scope>NUCLEOTIDE SEQUENCE [LARGE SCALE GENOMIC DNA]</scope>
    <source>
        <strain evidence="2">VT16-26</strain>
    </source>
</reference>
<evidence type="ECO:0000313" key="1">
    <source>
        <dbReference type="EMBL" id="OVE57715.1"/>
    </source>
</evidence>
<comment type="caution">
    <text evidence="1">The sequence shown here is derived from an EMBL/GenBank/DDBJ whole genome shotgun (WGS) entry which is preliminary data.</text>
</comment>
<keyword evidence="2" id="KW-1185">Reference proteome</keyword>
<dbReference type="AlphaFoldDB" id="A0A202C298"/>
<proteinExistence type="predicted"/>
<gene>
    <name evidence="1" type="ORF">B0E34_08925</name>
</gene>
<sequence length="86" mass="10146">MFFNLNYHSPIKNHSEFSRNPSTVVRPFFGKNPIFPKPIRRRPEHDPKKWVFKPVKTGQNRSKAVKTGHLFHRCLKLENSVIPSFC</sequence>